<accession>A0A5B9W8W8</accession>
<dbReference type="SUPFAM" id="SSF69318">
    <property type="entry name" value="Integrin alpha N-terminal domain"/>
    <property type="match status" value="1"/>
</dbReference>
<feature type="region of interest" description="Disordered" evidence="11">
    <location>
        <begin position="1"/>
        <end position="21"/>
    </location>
</feature>
<feature type="domain" description="Peptidase S53" evidence="12">
    <location>
        <begin position="858"/>
        <end position="1225"/>
    </location>
</feature>
<feature type="region of interest" description="Disordered" evidence="11">
    <location>
        <begin position="839"/>
        <end position="862"/>
    </location>
</feature>
<evidence type="ECO:0000256" key="9">
    <source>
        <dbReference type="ARBA" id="ARBA00023145"/>
    </source>
</evidence>
<feature type="region of interest" description="Disordered" evidence="11">
    <location>
        <begin position="1086"/>
        <end position="1110"/>
    </location>
</feature>
<keyword evidence="9" id="KW-0865">Zymogen</keyword>
<dbReference type="EMBL" id="CP042997">
    <property type="protein sequence ID" value="QEH36629.1"/>
    <property type="molecule type" value="Genomic_DNA"/>
</dbReference>
<dbReference type="SMART" id="SM00191">
    <property type="entry name" value="Int_alpha"/>
    <property type="match status" value="3"/>
</dbReference>
<evidence type="ECO:0000259" key="12">
    <source>
        <dbReference type="PROSITE" id="PS51695"/>
    </source>
</evidence>
<evidence type="ECO:0000256" key="2">
    <source>
        <dbReference type="ARBA" id="ARBA00022670"/>
    </source>
</evidence>
<feature type="region of interest" description="Disordered" evidence="11">
    <location>
        <begin position="456"/>
        <end position="479"/>
    </location>
</feature>
<keyword evidence="14" id="KW-1185">Reference proteome</keyword>
<protein>
    <submittedName>
        <fullName evidence="13">Pseudomonalisin</fullName>
        <ecNumber evidence="13">3.4.21.100</ecNumber>
    </submittedName>
</protein>
<keyword evidence="7" id="KW-0720">Serine protease</keyword>
<evidence type="ECO:0000256" key="11">
    <source>
        <dbReference type="SAM" id="MobiDB-lite"/>
    </source>
</evidence>
<name>A0A5B9W8W8_9BACT</name>
<dbReference type="Pfam" id="PF09286">
    <property type="entry name" value="Pro-kuma_activ"/>
    <property type="match status" value="1"/>
</dbReference>
<dbReference type="GO" id="GO:0006508">
    <property type="term" value="P:proteolysis"/>
    <property type="evidence" value="ECO:0007669"/>
    <property type="project" value="UniProtKB-KW"/>
</dbReference>
<dbReference type="OrthoDB" id="224196at2"/>
<dbReference type="SUPFAM" id="SSF54001">
    <property type="entry name" value="Cysteine proteinases"/>
    <property type="match status" value="1"/>
</dbReference>
<dbReference type="AlphaFoldDB" id="A0A5B9W8W8"/>
<dbReference type="SUPFAM" id="SSF54897">
    <property type="entry name" value="Protease propeptides/inhibitors"/>
    <property type="match status" value="1"/>
</dbReference>
<evidence type="ECO:0000256" key="5">
    <source>
        <dbReference type="ARBA" id="ARBA00022737"/>
    </source>
</evidence>
<evidence type="ECO:0000256" key="3">
    <source>
        <dbReference type="ARBA" id="ARBA00022723"/>
    </source>
</evidence>
<dbReference type="RefSeq" id="WP_148596294.1">
    <property type="nucleotide sequence ID" value="NZ_CP042997.1"/>
</dbReference>
<evidence type="ECO:0000256" key="7">
    <source>
        <dbReference type="ARBA" id="ARBA00022825"/>
    </source>
</evidence>
<dbReference type="PROSITE" id="PS51695">
    <property type="entry name" value="SEDOLISIN"/>
    <property type="match status" value="1"/>
</dbReference>
<evidence type="ECO:0000256" key="10">
    <source>
        <dbReference type="ARBA" id="ARBA00023180"/>
    </source>
</evidence>
<dbReference type="SMART" id="SM00944">
    <property type="entry name" value="Pro-kuma_activ"/>
    <property type="match status" value="1"/>
</dbReference>
<keyword evidence="6 13" id="KW-0378">Hydrolase</keyword>
<dbReference type="InterPro" id="IPR013517">
    <property type="entry name" value="FG-GAP"/>
</dbReference>
<dbReference type="InterPro" id="IPR038765">
    <property type="entry name" value="Papain-like_cys_pep_sf"/>
</dbReference>
<dbReference type="Gene3D" id="2.130.10.130">
    <property type="entry name" value="Integrin alpha, N-terminal"/>
    <property type="match status" value="1"/>
</dbReference>
<evidence type="ECO:0000256" key="6">
    <source>
        <dbReference type="ARBA" id="ARBA00022801"/>
    </source>
</evidence>
<dbReference type="CDD" id="cd11377">
    <property type="entry name" value="Pro-peptidase_S53"/>
    <property type="match status" value="1"/>
</dbReference>
<dbReference type="InterPro" id="IPR013519">
    <property type="entry name" value="Int_alpha_beta-p"/>
</dbReference>
<evidence type="ECO:0000313" key="14">
    <source>
        <dbReference type="Proteomes" id="UP000324233"/>
    </source>
</evidence>
<evidence type="ECO:0000313" key="13">
    <source>
        <dbReference type="EMBL" id="QEH36629.1"/>
    </source>
</evidence>
<comment type="cofactor">
    <cofactor evidence="1">
        <name>Ca(2+)</name>
        <dbReference type="ChEBI" id="CHEBI:29108"/>
    </cofactor>
</comment>
<dbReference type="Proteomes" id="UP000324233">
    <property type="component" value="Chromosome"/>
</dbReference>
<dbReference type="EC" id="3.4.21.100" evidence="13"/>
<sequence>MPIRRPATMPERKPRRRLSPRLDALEPRLCLSASRVHPSLAGGKPGPAGIDALAIGDVNGDQVADFAVACHSGKSSSVTIYSGWGQQAATSTGFAPLALATIEDPLGKSGGGRGGLRVALADLNGDGVSELVVGSASTGKVAAYSFKVQGPSPVNAPVTASLIAGPTSLPGLRGASRLGLAAGDLDGDGRDEVVATAQGRRAVTAYALQGTSWVKERSFAPPPVPRGEGLDVAVGDVTGDGRDDVAVASLADGKVSVYDPSLGQWVATPQPLRARAGTARVTIVESKNAPGALVETGRVGRGPSRAALGMWGDPQVSVATPVVSPGGGDLIPLGAGFVYQRSTLQGLDSSFPYSNGPVTPSVFFASTGSAGQVILQGFGQGMTPSKADTYVESVGTSSGVFSPIQARTDAASGDSAALGINLVAYPSMNYTSPYRIDLSSASSGFDAGLWNRTVTDPSASGWGPDKSPNNPPTVPSGASNDWLRQRVIAAYMSQIGVDYQHHHDPTWSPVQGSSWNATSTVAYQSQGVDCTNFTAWAYADALGVTINSDTTQQALISASNPNGTVIPASLADRVAIQTIDHWSSYQDLVSQLEPGDILIINGDDSDPTKATHGITWLGQYGKDSNGLDQNLIIDSTGITPNHIDSNGHVVPEGVQIRPFGAPGTPNDWYYTHVGHVLRLIKADATATEPIAGSALPTVGADDHLTRLRDDDTADALLVIRPRPGSASLPSLESLAYQSLADRTYLTREQFAAEYGADPSDVQAVENWAFGQGLKVESVDPATRMIRVSGKVSSLENAFGTTLYDGQDNVNGPWVYKGEIGVPVALHDVIQGVFSVAPTGSASQASPSPSSDGQSGSDGYTPAELADRFQFPDATGAGQTIGIIETAGVVDDAARRDFNTYFSSQGLATPTILTVGQGTPASDDELYLDVEVAGALAPDATLVVYAAGGGAGNFFESIQDAVHDASHKLDVLSISDSIPEPYLSSMYLDVASRAFLEAAAMGVSVFTSAGDYGSSRDIPDGLAHVEFPSSSPWVTSVGGTSIKRGEDIDNEVVWNNYTIQDHDLSAGKGATGGGVSAHFAMPDYQKHVDRGEDPRSVNPGNAKGRGGPDVASIADPQTGILIYARGQFLHDGGTSAGAPTWAGLAARINQGLGKNVGFYNTLLYGDLSEAGVTHDVTSGDNTSSHVDIGDKQIPTYLGYDAHAGWDMTTGWGSPIGTSLLDQLKILLKKKED</sequence>
<dbReference type="InterPro" id="IPR030400">
    <property type="entry name" value="Sedolisin_dom"/>
</dbReference>
<dbReference type="InterPro" id="IPR036852">
    <property type="entry name" value="Peptidase_S8/S53_dom_sf"/>
</dbReference>
<keyword evidence="4" id="KW-0732">Signal</keyword>
<dbReference type="InterPro" id="IPR028994">
    <property type="entry name" value="Integrin_alpha_N"/>
</dbReference>
<dbReference type="Pfam" id="PF13517">
    <property type="entry name" value="FG-GAP_3"/>
    <property type="match status" value="1"/>
</dbReference>
<dbReference type="Gene3D" id="3.40.50.200">
    <property type="entry name" value="Peptidase S8/S53 domain"/>
    <property type="match status" value="1"/>
</dbReference>
<keyword evidence="8" id="KW-0106">Calcium</keyword>
<dbReference type="PANTHER" id="PTHR14218">
    <property type="entry name" value="PROTEASE S8 TRIPEPTIDYL PEPTIDASE I CLN2"/>
    <property type="match status" value="1"/>
</dbReference>
<keyword evidence="3" id="KW-0479">Metal-binding</keyword>
<dbReference type="CDD" id="cd04056">
    <property type="entry name" value="Peptidases_S53"/>
    <property type="match status" value="1"/>
</dbReference>
<evidence type="ECO:0000256" key="4">
    <source>
        <dbReference type="ARBA" id="ARBA00022729"/>
    </source>
</evidence>
<keyword evidence="5" id="KW-0677">Repeat</keyword>
<keyword evidence="10" id="KW-0325">Glycoprotein</keyword>
<proteinExistence type="predicted"/>
<gene>
    <name evidence="13" type="primary">pcp_3</name>
    <name evidence="13" type="ORF">OJF2_52140</name>
</gene>
<dbReference type="GO" id="GO:0046872">
    <property type="term" value="F:metal ion binding"/>
    <property type="evidence" value="ECO:0007669"/>
    <property type="project" value="UniProtKB-KW"/>
</dbReference>
<evidence type="ECO:0000256" key="1">
    <source>
        <dbReference type="ARBA" id="ARBA00001913"/>
    </source>
</evidence>
<dbReference type="GO" id="GO:0004252">
    <property type="term" value="F:serine-type endopeptidase activity"/>
    <property type="evidence" value="ECO:0007669"/>
    <property type="project" value="InterPro"/>
</dbReference>
<dbReference type="GO" id="GO:0008240">
    <property type="term" value="F:tripeptidyl-peptidase activity"/>
    <property type="evidence" value="ECO:0007669"/>
    <property type="project" value="TreeGrafter"/>
</dbReference>
<evidence type="ECO:0000256" key="8">
    <source>
        <dbReference type="ARBA" id="ARBA00022837"/>
    </source>
</evidence>
<dbReference type="Gene3D" id="3.90.1720.10">
    <property type="entry name" value="endopeptidase domain like (from Nostoc punctiforme)"/>
    <property type="match status" value="1"/>
</dbReference>
<dbReference type="PANTHER" id="PTHR14218:SF15">
    <property type="entry name" value="TRIPEPTIDYL-PEPTIDASE 1"/>
    <property type="match status" value="1"/>
</dbReference>
<dbReference type="InterPro" id="IPR050819">
    <property type="entry name" value="Tripeptidyl-peptidase_I"/>
</dbReference>
<dbReference type="InterPro" id="IPR015366">
    <property type="entry name" value="S53_propep"/>
</dbReference>
<dbReference type="KEGG" id="agv:OJF2_52140"/>
<feature type="compositionally biased region" description="Low complexity" evidence="11">
    <location>
        <begin position="839"/>
        <end position="858"/>
    </location>
</feature>
<organism evidence="13 14">
    <name type="scientific">Aquisphaera giovannonii</name>
    <dbReference type="NCBI Taxonomy" id="406548"/>
    <lineage>
        <taxon>Bacteria</taxon>
        <taxon>Pseudomonadati</taxon>
        <taxon>Planctomycetota</taxon>
        <taxon>Planctomycetia</taxon>
        <taxon>Isosphaerales</taxon>
        <taxon>Isosphaeraceae</taxon>
        <taxon>Aquisphaera</taxon>
    </lineage>
</organism>
<dbReference type="SUPFAM" id="SSF52743">
    <property type="entry name" value="Subtilisin-like"/>
    <property type="match status" value="1"/>
</dbReference>
<reference evidence="13 14" key="1">
    <citation type="submission" date="2019-08" db="EMBL/GenBank/DDBJ databases">
        <title>Deep-cultivation of Planctomycetes and their phenomic and genomic characterization uncovers novel biology.</title>
        <authorList>
            <person name="Wiegand S."/>
            <person name="Jogler M."/>
            <person name="Boedeker C."/>
            <person name="Pinto D."/>
            <person name="Vollmers J."/>
            <person name="Rivas-Marin E."/>
            <person name="Kohn T."/>
            <person name="Peeters S.H."/>
            <person name="Heuer A."/>
            <person name="Rast P."/>
            <person name="Oberbeckmann S."/>
            <person name="Bunk B."/>
            <person name="Jeske O."/>
            <person name="Meyerdierks A."/>
            <person name="Storesund J.E."/>
            <person name="Kallscheuer N."/>
            <person name="Luecker S."/>
            <person name="Lage O.M."/>
            <person name="Pohl T."/>
            <person name="Merkel B.J."/>
            <person name="Hornburger P."/>
            <person name="Mueller R.-W."/>
            <person name="Bruemmer F."/>
            <person name="Labrenz M."/>
            <person name="Spormann A.M."/>
            <person name="Op den Camp H."/>
            <person name="Overmann J."/>
            <person name="Amann R."/>
            <person name="Jetten M.S.M."/>
            <person name="Mascher T."/>
            <person name="Medema M.H."/>
            <person name="Devos D.P."/>
            <person name="Kaster A.-K."/>
            <person name="Ovreas L."/>
            <person name="Rohde M."/>
            <person name="Galperin M.Y."/>
            <person name="Jogler C."/>
        </authorList>
    </citation>
    <scope>NUCLEOTIDE SEQUENCE [LARGE SCALE GENOMIC DNA]</scope>
    <source>
        <strain evidence="13 14">OJF2</strain>
    </source>
</reference>
<keyword evidence="2" id="KW-0645">Protease</keyword>